<comment type="caution">
    <text evidence="8">The sequence shown here is derived from an EMBL/GenBank/DDBJ whole genome shotgun (WGS) entry which is preliminary data.</text>
</comment>
<dbReference type="InterPro" id="IPR027417">
    <property type="entry name" value="P-loop_NTPase"/>
</dbReference>
<keyword evidence="2" id="KW-0547">Nucleotide-binding</keyword>
<dbReference type="Gene3D" id="1.20.5.4130">
    <property type="match status" value="1"/>
</dbReference>
<dbReference type="EMBL" id="LXQA010008200">
    <property type="protein sequence ID" value="MCH85274.1"/>
    <property type="molecule type" value="Genomic_DNA"/>
</dbReference>
<evidence type="ECO:0000313" key="9">
    <source>
        <dbReference type="Proteomes" id="UP000265520"/>
    </source>
</evidence>
<evidence type="ECO:0000256" key="3">
    <source>
        <dbReference type="ARBA" id="ARBA00022821"/>
    </source>
</evidence>
<evidence type="ECO:0000256" key="2">
    <source>
        <dbReference type="ARBA" id="ARBA00022741"/>
    </source>
</evidence>
<evidence type="ECO:0000259" key="7">
    <source>
        <dbReference type="Pfam" id="PF18052"/>
    </source>
</evidence>
<evidence type="ECO:0000313" key="8">
    <source>
        <dbReference type="EMBL" id="MCH85274.1"/>
    </source>
</evidence>
<evidence type="ECO:0000256" key="5">
    <source>
        <dbReference type="SAM" id="Coils"/>
    </source>
</evidence>
<dbReference type="GO" id="GO:0005524">
    <property type="term" value="F:ATP binding"/>
    <property type="evidence" value="ECO:0007669"/>
    <property type="project" value="UniProtKB-KW"/>
</dbReference>
<feature type="domain" description="Disease resistance N-terminal" evidence="7">
    <location>
        <begin position="10"/>
        <end position="96"/>
    </location>
</feature>
<sequence length="406" mass="46322">MAEQILHGVARSLINSLASAALCEYGRINGVMDELERLKNTVESIRSVLLDADDKQDQSHAVQNWVKRLNDVLIPADDLLDEFVIQDMIHKRDEPHRNKVKKVLHFISPKKFALRRNMAHELEKIRKNFEDVVKDMSGLNLNPNVVVVEKTISEWRETSSYVLESEIVGREDDKKKIVNLLRQPHQIQNVSLVVIVGMGGLGKTALAQLIYSDKKVKDLFEKRMWVCVSENFDVKTILKNMLWSLTDHKSDDASSLEYLQNKLHDNLTGKRYLLVLDDVWNDSSVKWDNLRTYLMCGAQGSKVLVTTRLKTVAQTMGVSDPYVLKGLTQEKSWNLLKKIAFMDDTIRVDQTIESIGKKIAEKSKGVPLAIKSLGGILQSKSEVNEWIDVLRGDFWKLCEDKDNILP</sequence>
<dbReference type="Pfam" id="PF00931">
    <property type="entry name" value="NB-ARC"/>
    <property type="match status" value="1"/>
</dbReference>
<name>A0A392MGB3_9FABA</name>
<evidence type="ECO:0000256" key="4">
    <source>
        <dbReference type="ARBA" id="ARBA00022840"/>
    </source>
</evidence>
<dbReference type="Proteomes" id="UP000265520">
    <property type="component" value="Unassembled WGS sequence"/>
</dbReference>
<feature type="domain" description="NB-ARC" evidence="6">
    <location>
        <begin position="171"/>
        <end position="343"/>
    </location>
</feature>
<dbReference type="FunFam" id="3.40.50.300:FF:001091">
    <property type="entry name" value="Probable disease resistance protein At1g61300"/>
    <property type="match status" value="1"/>
</dbReference>
<evidence type="ECO:0000259" key="6">
    <source>
        <dbReference type="Pfam" id="PF00931"/>
    </source>
</evidence>
<dbReference type="PANTHER" id="PTHR36766">
    <property type="entry name" value="PLANT BROAD-SPECTRUM MILDEW RESISTANCE PROTEIN RPW8"/>
    <property type="match status" value="1"/>
</dbReference>
<dbReference type="Pfam" id="PF18052">
    <property type="entry name" value="Rx_N"/>
    <property type="match status" value="1"/>
</dbReference>
<dbReference type="GO" id="GO:0006952">
    <property type="term" value="P:defense response"/>
    <property type="evidence" value="ECO:0007669"/>
    <property type="project" value="UniProtKB-KW"/>
</dbReference>
<dbReference type="Gene3D" id="3.40.50.300">
    <property type="entry name" value="P-loop containing nucleotide triphosphate hydrolases"/>
    <property type="match status" value="1"/>
</dbReference>
<keyword evidence="1" id="KW-0677">Repeat</keyword>
<dbReference type="SUPFAM" id="SSF52540">
    <property type="entry name" value="P-loop containing nucleoside triphosphate hydrolases"/>
    <property type="match status" value="1"/>
</dbReference>
<dbReference type="GO" id="GO:0043531">
    <property type="term" value="F:ADP binding"/>
    <property type="evidence" value="ECO:0007669"/>
    <property type="project" value="InterPro"/>
</dbReference>
<keyword evidence="9" id="KW-1185">Reference proteome</keyword>
<organism evidence="8 9">
    <name type="scientific">Trifolium medium</name>
    <dbReference type="NCBI Taxonomy" id="97028"/>
    <lineage>
        <taxon>Eukaryota</taxon>
        <taxon>Viridiplantae</taxon>
        <taxon>Streptophyta</taxon>
        <taxon>Embryophyta</taxon>
        <taxon>Tracheophyta</taxon>
        <taxon>Spermatophyta</taxon>
        <taxon>Magnoliopsida</taxon>
        <taxon>eudicotyledons</taxon>
        <taxon>Gunneridae</taxon>
        <taxon>Pentapetalae</taxon>
        <taxon>rosids</taxon>
        <taxon>fabids</taxon>
        <taxon>Fabales</taxon>
        <taxon>Fabaceae</taxon>
        <taxon>Papilionoideae</taxon>
        <taxon>50 kb inversion clade</taxon>
        <taxon>NPAAA clade</taxon>
        <taxon>Hologalegina</taxon>
        <taxon>IRL clade</taxon>
        <taxon>Trifolieae</taxon>
        <taxon>Trifolium</taxon>
    </lineage>
</organism>
<evidence type="ECO:0000256" key="1">
    <source>
        <dbReference type="ARBA" id="ARBA00022737"/>
    </source>
</evidence>
<dbReference type="InterPro" id="IPR041118">
    <property type="entry name" value="Rx_N"/>
</dbReference>
<dbReference type="PRINTS" id="PR00364">
    <property type="entry name" value="DISEASERSIST"/>
</dbReference>
<accession>A0A392MGB3</accession>
<feature type="coiled-coil region" evidence="5">
    <location>
        <begin position="28"/>
        <end position="55"/>
    </location>
</feature>
<keyword evidence="4" id="KW-0067">ATP-binding</keyword>
<dbReference type="InterPro" id="IPR002182">
    <property type="entry name" value="NB-ARC"/>
</dbReference>
<protein>
    <submittedName>
        <fullName evidence="8">CC-NBS-LRR resistance protein</fullName>
    </submittedName>
</protein>
<dbReference type="AlphaFoldDB" id="A0A392MGB3"/>
<gene>
    <name evidence="8" type="ORF">A2U01_0006118</name>
</gene>
<dbReference type="CDD" id="cd14798">
    <property type="entry name" value="RX-CC_like"/>
    <property type="match status" value="1"/>
</dbReference>
<feature type="non-terminal residue" evidence="8">
    <location>
        <position position="406"/>
    </location>
</feature>
<reference evidence="8 9" key="1">
    <citation type="journal article" date="2018" name="Front. Plant Sci.">
        <title>Red Clover (Trifolium pratense) and Zigzag Clover (T. medium) - A Picture of Genomic Similarities and Differences.</title>
        <authorList>
            <person name="Dluhosova J."/>
            <person name="Istvanek J."/>
            <person name="Nedelnik J."/>
            <person name="Repkova J."/>
        </authorList>
    </citation>
    <scope>NUCLEOTIDE SEQUENCE [LARGE SCALE GENOMIC DNA]</scope>
    <source>
        <strain evidence="9">cv. 10/8</strain>
        <tissue evidence="8">Leaf</tissue>
    </source>
</reference>
<dbReference type="PANTHER" id="PTHR36766:SF40">
    <property type="entry name" value="DISEASE RESISTANCE PROTEIN RGA3"/>
    <property type="match status" value="1"/>
</dbReference>
<dbReference type="Gene3D" id="1.10.8.430">
    <property type="entry name" value="Helical domain of apoptotic protease-activating factors"/>
    <property type="match status" value="1"/>
</dbReference>
<dbReference type="InterPro" id="IPR042197">
    <property type="entry name" value="Apaf_helical"/>
</dbReference>
<dbReference type="InterPro" id="IPR038005">
    <property type="entry name" value="RX-like_CC"/>
</dbReference>
<keyword evidence="5" id="KW-0175">Coiled coil</keyword>
<keyword evidence="3" id="KW-0611">Plant defense</keyword>
<proteinExistence type="predicted"/>